<dbReference type="AlphaFoldDB" id="A0A4Z2FMF3"/>
<reference evidence="1 2" key="1">
    <citation type="submission" date="2019-03" db="EMBL/GenBank/DDBJ databases">
        <title>First draft genome of Liparis tanakae, snailfish: a comprehensive survey of snailfish specific genes.</title>
        <authorList>
            <person name="Kim W."/>
            <person name="Song I."/>
            <person name="Jeong J.-H."/>
            <person name="Kim D."/>
            <person name="Kim S."/>
            <person name="Ryu S."/>
            <person name="Song J.Y."/>
            <person name="Lee S.K."/>
        </authorList>
    </citation>
    <scope>NUCLEOTIDE SEQUENCE [LARGE SCALE GENOMIC DNA]</scope>
    <source>
        <tissue evidence="1">Muscle</tissue>
    </source>
</reference>
<dbReference type="EMBL" id="SRLO01001065">
    <property type="protein sequence ID" value="TNN42040.1"/>
    <property type="molecule type" value="Genomic_DNA"/>
</dbReference>
<proteinExistence type="predicted"/>
<evidence type="ECO:0000313" key="2">
    <source>
        <dbReference type="Proteomes" id="UP000314294"/>
    </source>
</evidence>
<dbReference type="Proteomes" id="UP000314294">
    <property type="component" value="Unassembled WGS sequence"/>
</dbReference>
<keyword evidence="2" id="KW-1185">Reference proteome</keyword>
<accession>A0A4Z2FMF3</accession>
<protein>
    <submittedName>
        <fullName evidence="1">Uncharacterized protein</fullName>
    </submittedName>
</protein>
<sequence>MAACFGWKSCAAAVKGNAGKGSLGSISPWAAAISVIVDLSPWMCGQPREVSDLCGGICKSLEEKL</sequence>
<comment type="caution">
    <text evidence="1">The sequence shown here is derived from an EMBL/GenBank/DDBJ whole genome shotgun (WGS) entry which is preliminary data.</text>
</comment>
<gene>
    <name evidence="1" type="ORF">EYF80_047787</name>
</gene>
<name>A0A4Z2FMF3_9TELE</name>
<evidence type="ECO:0000313" key="1">
    <source>
        <dbReference type="EMBL" id="TNN42040.1"/>
    </source>
</evidence>
<organism evidence="1 2">
    <name type="scientific">Liparis tanakae</name>
    <name type="common">Tanaka's snailfish</name>
    <dbReference type="NCBI Taxonomy" id="230148"/>
    <lineage>
        <taxon>Eukaryota</taxon>
        <taxon>Metazoa</taxon>
        <taxon>Chordata</taxon>
        <taxon>Craniata</taxon>
        <taxon>Vertebrata</taxon>
        <taxon>Euteleostomi</taxon>
        <taxon>Actinopterygii</taxon>
        <taxon>Neopterygii</taxon>
        <taxon>Teleostei</taxon>
        <taxon>Neoteleostei</taxon>
        <taxon>Acanthomorphata</taxon>
        <taxon>Eupercaria</taxon>
        <taxon>Perciformes</taxon>
        <taxon>Cottioidei</taxon>
        <taxon>Cottales</taxon>
        <taxon>Liparidae</taxon>
        <taxon>Liparis</taxon>
    </lineage>
</organism>